<evidence type="ECO:0000313" key="2">
    <source>
        <dbReference type="Proteomes" id="UP001497535"/>
    </source>
</evidence>
<protein>
    <submittedName>
        <fullName evidence="1">Uncharacterized protein</fullName>
    </submittedName>
</protein>
<evidence type="ECO:0000313" key="1">
    <source>
        <dbReference type="EMBL" id="CAK5088774.1"/>
    </source>
</evidence>
<accession>A0ACB1AB91</accession>
<dbReference type="Proteomes" id="UP001497535">
    <property type="component" value="Unassembled WGS sequence"/>
</dbReference>
<dbReference type="EMBL" id="CAVMJV010000074">
    <property type="protein sequence ID" value="CAK5088774.1"/>
    <property type="molecule type" value="Genomic_DNA"/>
</dbReference>
<gene>
    <name evidence="1" type="ORF">MENTE1834_LOCUS36451</name>
</gene>
<reference evidence="1" key="1">
    <citation type="submission" date="2023-11" db="EMBL/GenBank/DDBJ databases">
        <authorList>
            <person name="Poullet M."/>
        </authorList>
    </citation>
    <scope>NUCLEOTIDE SEQUENCE</scope>
    <source>
        <strain evidence="1">E1834</strain>
    </source>
</reference>
<organism evidence="1 2">
    <name type="scientific">Meloidogyne enterolobii</name>
    <name type="common">Root-knot nematode worm</name>
    <name type="synonym">Meloidogyne mayaguensis</name>
    <dbReference type="NCBI Taxonomy" id="390850"/>
    <lineage>
        <taxon>Eukaryota</taxon>
        <taxon>Metazoa</taxon>
        <taxon>Ecdysozoa</taxon>
        <taxon>Nematoda</taxon>
        <taxon>Chromadorea</taxon>
        <taxon>Rhabditida</taxon>
        <taxon>Tylenchina</taxon>
        <taxon>Tylenchomorpha</taxon>
        <taxon>Tylenchoidea</taxon>
        <taxon>Meloidogynidae</taxon>
        <taxon>Meloidogyninae</taxon>
        <taxon>Meloidogyne</taxon>
    </lineage>
</organism>
<proteinExistence type="predicted"/>
<name>A0ACB1AB91_MELEN</name>
<sequence length="142" mass="16654">MLECGGKDKDKDVSDSSGKEEETGTTGQRGNGRRVRGQSHQTRTGSSHRSTIQNQTVNPNDRRMVMLSYKHQMHQIKKLRNDWGKLCKAQHKIHKNQKYIKKKMLKLNNLTNQCKHDSENMLKSSEQTWKNLKEIFERKEIF</sequence>
<comment type="caution">
    <text evidence="1">The sequence shown here is derived from an EMBL/GenBank/DDBJ whole genome shotgun (WGS) entry which is preliminary data.</text>
</comment>
<keyword evidence="2" id="KW-1185">Reference proteome</keyword>